<reference evidence="7 8" key="1">
    <citation type="journal article" date="2014" name="Genome Announc.">
        <title>Draft Genome Sequence of Amycolatopsis lurida NRRL 2430, Producer of the Glycopeptide Family Antibiotic Ristocetin.</title>
        <authorList>
            <person name="Kwun M.J."/>
            <person name="Hong H.J."/>
        </authorList>
    </citation>
    <scope>NUCLEOTIDE SEQUENCE [LARGE SCALE GENOMIC DNA]</scope>
    <source>
        <strain evidence="7 8">NRRL 2430</strain>
    </source>
</reference>
<dbReference type="PANTHER" id="PTHR21716">
    <property type="entry name" value="TRANSMEMBRANE PROTEIN"/>
    <property type="match status" value="1"/>
</dbReference>
<evidence type="ECO:0000256" key="2">
    <source>
        <dbReference type="ARBA" id="ARBA00009773"/>
    </source>
</evidence>
<feature type="transmembrane region" description="Helical" evidence="6">
    <location>
        <begin position="144"/>
        <end position="165"/>
    </location>
</feature>
<evidence type="ECO:0000256" key="5">
    <source>
        <dbReference type="ARBA" id="ARBA00023136"/>
    </source>
</evidence>
<proteinExistence type="inferred from homology"/>
<keyword evidence="8" id="KW-1185">Reference proteome</keyword>
<comment type="similarity">
    <text evidence="2">Belongs to the autoinducer-2 exporter (AI-2E) (TC 2.A.86) family.</text>
</comment>
<feature type="transmembrane region" description="Helical" evidence="6">
    <location>
        <begin position="228"/>
        <end position="249"/>
    </location>
</feature>
<feature type="transmembrane region" description="Helical" evidence="6">
    <location>
        <begin position="12"/>
        <end position="30"/>
    </location>
</feature>
<dbReference type="EMBL" id="JFBM01000050">
    <property type="protein sequence ID" value="KFU76066.1"/>
    <property type="molecule type" value="Genomic_DNA"/>
</dbReference>
<dbReference type="GO" id="GO:0016020">
    <property type="term" value="C:membrane"/>
    <property type="evidence" value="ECO:0007669"/>
    <property type="project" value="UniProtKB-SubCell"/>
</dbReference>
<evidence type="ECO:0000256" key="4">
    <source>
        <dbReference type="ARBA" id="ARBA00022989"/>
    </source>
</evidence>
<dbReference type="InterPro" id="IPR002549">
    <property type="entry name" value="AI-2E-like"/>
</dbReference>
<name>A0A2P2FH53_AMYLU</name>
<dbReference type="PANTHER" id="PTHR21716:SF64">
    <property type="entry name" value="AI-2 TRANSPORT PROTEIN TQSA"/>
    <property type="match status" value="1"/>
</dbReference>
<evidence type="ECO:0000256" key="6">
    <source>
        <dbReference type="SAM" id="Phobius"/>
    </source>
</evidence>
<feature type="transmembrane region" description="Helical" evidence="6">
    <location>
        <begin position="303"/>
        <end position="330"/>
    </location>
</feature>
<sequence length="351" mass="36827">MVIDRPATRTPRALVVLLGAAAVVVAIAGIKAVAWLAAPTLLALVIVITLSPAHGRLRRFGFPRWAATTALVVFVYGILIAFCFAMIVSIAQLAELLPRYGDRITDLYEEIAGVLAKFGAGPGQLRDIFHALDPGKLVSYAGSLLADLTGVTTSLVFLLGLLLFLSAETADIDDRIAGIAGERARTAEALRDFGRRVRVYLAVTTVFGLIVAAIDLLALVLLGVPLAALWGLLSFVTNYIPTIGFLLGLGPPAALALLDGGWRAMVAVVVIYLVINFVLQSLIQPRYVGNAVGLSATATFVALVFWAWVLGPLGTLLSVPATLLALAALVDDPGRSWVTALVGSPGGIRTG</sequence>
<keyword evidence="5 6" id="KW-0472">Membrane</keyword>
<evidence type="ECO:0000313" key="8">
    <source>
        <dbReference type="Proteomes" id="UP000256220"/>
    </source>
</evidence>
<dbReference type="Proteomes" id="UP000256220">
    <property type="component" value="Unassembled WGS sequence"/>
</dbReference>
<dbReference type="AlphaFoldDB" id="A0A2P2FH53"/>
<evidence type="ECO:0000256" key="3">
    <source>
        <dbReference type="ARBA" id="ARBA00022692"/>
    </source>
</evidence>
<comment type="subcellular location">
    <subcellularLocation>
        <location evidence="1">Membrane</location>
        <topology evidence="1">Multi-pass membrane protein</topology>
    </subcellularLocation>
</comment>
<dbReference type="RefSeq" id="WP_091597344.1">
    <property type="nucleotide sequence ID" value="NZ_JFBM01000050.1"/>
</dbReference>
<protein>
    <recommendedName>
        <fullName evidence="9">Permease</fullName>
    </recommendedName>
</protein>
<feature type="transmembrane region" description="Helical" evidence="6">
    <location>
        <begin position="199"/>
        <end position="222"/>
    </location>
</feature>
<feature type="transmembrane region" description="Helical" evidence="6">
    <location>
        <begin position="261"/>
        <end position="283"/>
    </location>
</feature>
<dbReference type="GO" id="GO:0055085">
    <property type="term" value="P:transmembrane transport"/>
    <property type="evidence" value="ECO:0007669"/>
    <property type="project" value="TreeGrafter"/>
</dbReference>
<comment type="caution">
    <text evidence="7">The sequence shown here is derived from an EMBL/GenBank/DDBJ whole genome shotgun (WGS) entry which is preliminary data.</text>
</comment>
<keyword evidence="4 6" id="KW-1133">Transmembrane helix</keyword>
<evidence type="ECO:0000256" key="1">
    <source>
        <dbReference type="ARBA" id="ARBA00004141"/>
    </source>
</evidence>
<accession>A0A2P2FH53</accession>
<feature type="transmembrane region" description="Helical" evidence="6">
    <location>
        <begin position="36"/>
        <end position="53"/>
    </location>
</feature>
<organism evidence="7 8">
    <name type="scientific">Amycolatopsis lurida NRRL 2430</name>
    <dbReference type="NCBI Taxonomy" id="1460371"/>
    <lineage>
        <taxon>Bacteria</taxon>
        <taxon>Bacillati</taxon>
        <taxon>Actinomycetota</taxon>
        <taxon>Actinomycetes</taxon>
        <taxon>Pseudonocardiales</taxon>
        <taxon>Pseudonocardiaceae</taxon>
        <taxon>Amycolatopsis</taxon>
    </lineage>
</organism>
<evidence type="ECO:0008006" key="9">
    <source>
        <dbReference type="Google" id="ProtNLM"/>
    </source>
</evidence>
<dbReference type="Pfam" id="PF01594">
    <property type="entry name" value="AI-2E_transport"/>
    <property type="match status" value="1"/>
</dbReference>
<feature type="transmembrane region" description="Helical" evidence="6">
    <location>
        <begin position="65"/>
        <end position="91"/>
    </location>
</feature>
<keyword evidence="3 6" id="KW-0812">Transmembrane</keyword>
<gene>
    <name evidence="7" type="ORF">BB31_38205</name>
</gene>
<evidence type="ECO:0000313" key="7">
    <source>
        <dbReference type="EMBL" id="KFU76066.1"/>
    </source>
</evidence>